<dbReference type="AlphaFoldDB" id="A0A7L4YJS8"/>
<dbReference type="GO" id="GO:0008821">
    <property type="term" value="F:crossover junction DNA endonuclease activity"/>
    <property type="evidence" value="ECO:0007669"/>
    <property type="project" value="UniProtKB-UniRule"/>
</dbReference>
<dbReference type="InterPro" id="IPR012337">
    <property type="entry name" value="RNaseH-like_sf"/>
</dbReference>
<comment type="subcellular location">
    <subcellularLocation>
        <location evidence="13">Cytoplasm</location>
    </subcellularLocation>
</comment>
<keyword evidence="3 13" id="KW-0540">Nuclease</keyword>
<comment type="subunit">
    <text evidence="13">Homodimer which binds Holliday junction (HJ) DNA. The HJ becomes 2-fold symmetrical on binding to RuvC with unstacked arms; it has a different conformation from HJ DNA in complex with RuvA. In the full resolvosome a probable DNA-RuvA(4)-RuvB(12)-RuvC(2) complex forms which resolves the HJ.</text>
</comment>
<dbReference type="Gene3D" id="3.30.420.10">
    <property type="entry name" value="Ribonuclease H-like superfamily/Ribonuclease H"/>
    <property type="match status" value="1"/>
</dbReference>
<evidence type="ECO:0000256" key="9">
    <source>
        <dbReference type="ARBA" id="ARBA00023125"/>
    </source>
</evidence>
<dbReference type="InterPro" id="IPR002176">
    <property type="entry name" value="X-over_junc_endoDNase_RuvC"/>
</dbReference>
<evidence type="ECO:0000256" key="6">
    <source>
        <dbReference type="ARBA" id="ARBA00022763"/>
    </source>
</evidence>
<dbReference type="EMBL" id="CP047156">
    <property type="protein sequence ID" value="QHB99068.1"/>
    <property type="molecule type" value="Genomic_DNA"/>
</dbReference>
<accession>A0A7L4YJS8</accession>
<dbReference type="PANTHER" id="PTHR30194">
    <property type="entry name" value="CROSSOVER JUNCTION ENDODEOXYRIBONUCLEASE RUVC"/>
    <property type="match status" value="1"/>
</dbReference>
<dbReference type="GO" id="GO:0005737">
    <property type="term" value="C:cytoplasm"/>
    <property type="evidence" value="ECO:0007669"/>
    <property type="project" value="UniProtKB-SubCell"/>
</dbReference>
<dbReference type="GO" id="GO:0048476">
    <property type="term" value="C:Holliday junction resolvase complex"/>
    <property type="evidence" value="ECO:0007669"/>
    <property type="project" value="UniProtKB-UniRule"/>
</dbReference>
<dbReference type="GO" id="GO:0006310">
    <property type="term" value="P:DNA recombination"/>
    <property type="evidence" value="ECO:0007669"/>
    <property type="project" value="UniProtKB-UniRule"/>
</dbReference>
<protein>
    <recommendedName>
        <fullName evidence="13 14">Crossover junction endodeoxyribonuclease RuvC</fullName>
        <ecNumber evidence="13 14">3.1.21.10</ecNumber>
    </recommendedName>
    <alternativeName>
        <fullName evidence="13">Holliday junction nuclease RuvC</fullName>
    </alternativeName>
    <alternativeName>
        <fullName evidence="13">Holliday junction resolvase RuvC</fullName>
    </alternativeName>
</protein>
<evidence type="ECO:0000256" key="5">
    <source>
        <dbReference type="ARBA" id="ARBA00022759"/>
    </source>
</evidence>
<dbReference type="FunCoup" id="A0A7L4YJS8">
    <property type="interactions" value="44"/>
</dbReference>
<evidence type="ECO:0000256" key="10">
    <source>
        <dbReference type="ARBA" id="ARBA00023172"/>
    </source>
</evidence>
<dbReference type="EC" id="3.1.21.10" evidence="13 14"/>
<comment type="cofactor">
    <cofactor evidence="13">
        <name>Mg(2+)</name>
        <dbReference type="ChEBI" id="CHEBI:18420"/>
    </cofactor>
    <text evidence="13">Binds 2 Mg(2+) ion per subunit.</text>
</comment>
<comment type="catalytic activity">
    <reaction evidence="12 13">
        <text>Endonucleolytic cleavage at a junction such as a reciprocal single-stranded crossover between two homologous DNA duplexes (Holliday junction).</text>
        <dbReference type="EC" id="3.1.21.10"/>
    </reaction>
</comment>
<feature type="active site" evidence="13">
    <location>
        <position position="145"/>
    </location>
</feature>
<dbReference type="InterPro" id="IPR036397">
    <property type="entry name" value="RNaseH_sf"/>
</dbReference>
<feature type="binding site" evidence="13">
    <location>
        <position position="145"/>
    </location>
    <ligand>
        <name>Mg(2+)</name>
        <dbReference type="ChEBI" id="CHEBI:18420"/>
        <label>1</label>
    </ligand>
</feature>
<keyword evidence="8 13" id="KW-0460">Magnesium</keyword>
<keyword evidence="2 13" id="KW-0963">Cytoplasm</keyword>
<keyword evidence="6 13" id="KW-0227">DNA damage</keyword>
<evidence type="ECO:0000256" key="13">
    <source>
        <dbReference type="HAMAP-Rule" id="MF_00034"/>
    </source>
</evidence>
<keyword evidence="9 13" id="KW-0238">DNA-binding</keyword>
<evidence type="ECO:0000256" key="1">
    <source>
        <dbReference type="ARBA" id="ARBA00009518"/>
    </source>
</evidence>
<keyword evidence="16" id="KW-1185">Reference proteome</keyword>
<dbReference type="PANTHER" id="PTHR30194:SF3">
    <property type="entry name" value="CROSSOVER JUNCTION ENDODEOXYRIBONUCLEASE RUVC"/>
    <property type="match status" value="1"/>
</dbReference>
<feature type="binding site" evidence="13">
    <location>
        <position position="72"/>
    </location>
    <ligand>
        <name>Mg(2+)</name>
        <dbReference type="ChEBI" id="CHEBI:18420"/>
        <label>2</label>
    </ligand>
</feature>
<feature type="active site" evidence="13">
    <location>
        <position position="72"/>
    </location>
</feature>
<dbReference type="NCBIfam" id="TIGR00228">
    <property type="entry name" value="ruvC"/>
    <property type="match status" value="1"/>
</dbReference>
<dbReference type="Proteomes" id="UP000463857">
    <property type="component" value="Chromosome"/>
</dbReference>
<keyword evidence="7 13" id="KW-0378">Hydrolase</keyword>
<dbReference type="InterPro" id="IPR020563">
    <property type="entry name" value="X-over_junc_endoDNase_Mg_BS"/>
</dbReference>
<evidence type="ECO:0000256" key="11">
    <source>
        <dbReference type="ARBA" id="ARBA00023204"/>
    </source>
</evidence>
<dbReference type="SUPFAM" id="SSF53098">
    <property type="entry name" value="Ribonuclease H-like"/>
    <property type="match status" value="1"/>
</dbReference>
<feature type="active site" evidence="13">
    <location>
        <position position="11"/>
    </location>
</feature>
<comment type="function">
    <text evidence="13">The RuvA-RuvB-RuvC complex processes Holliday junction (HJ) DNA during genetic recombination and DNA repair. Endonuclease that resolves HJ intermediates. Cleaves cruciform DNA by making single-stranded nicks across the HJ at symmetrical positions within the homologous arms, yielding a 5'-phosphate and a 3'-hydroxyl group; requires a central core of homology in the junction. The consensus cleavage sequence is 5'-(A/T)TT(C/G)-3'. Cleavage occurs on the 3'-side of the TT dinucleotide at the point of strand exchange. HJ branch migration catalyzed by RuvA-RuvB allows RuvC to scan DNA until it finds its consensus sequence, where it cleaves and resolves the cruciform DNA.</text>
</comment>
<evidence type="ECO:0000256" key="8">
    <source>
        <dbReference type="ARBA" id="ARBA00022842"/>
    </source>
</evidence>
<dbReference type="PRINTS" id="PR00696">
    <property type="entry name" value="RSOLVASERUVC"/>
</dbReference>
<organism evidence="15 16">
    <name type="scientific">Epidermidibacterium keratini</name>
    <dbReference type="NCBI Taxonomy" id="1891644"/>
    <lineage>
        <taxon>Bacteria</taxon>
        <taxon>Bacillati</taxon>
        <taxon>Actinomycetota</taxon>
        <taxon>Actinomycetes</taxon>
        <taxon>Sporichthyales</taxon>
        <taxon>Sporichthyaceae</taxon>
        <taxon>Epidermidibacterium</taxon>
    </lineage>
</organism>
<dbReference type="RefSeq" id="WP_159542180.1">
    <property type="nucleotide sequence ID" value="NZ_CP047156.1"/>
</dbReference>
<dbReference type="GO" id="GO:0000287">
    <property type="term" value="F:magnesium ion binding"/>
    <property type="evidence" value="ECO:0007669"/>
    <property type="project" value="UniProtKB-UniRule"/>
</dbReference>
<dbReference type="OrthoDB" id="9805499at2"/>
<evidence type="ECO:0000256" key="2">
    <source>
        <dbReference type="ARBA" id="ARBA00022490"/>
    </source>
</evidence>
<evidence type="ECO:0000313" key="15">
    <source>
        <dbReference type="EMBL" id="QHB99068.1"/>
    </source>
</evidence>
<reference evidence="15 16" key="1">
    <citation type="journal article" date="2018" name="Int. J. Syst. Evol. Microbiol.">
        <title>Epidermidibacterium keratini gen. nov., sp. nov., a member of the family Sporichthyaceae, isolated from keratin epidermis.</title>
        <authorList>
            <person name="Lee D.G."/>
            <person name="Trujillo M.E."/>
            <person name="Kang S."/>
            <person name="Nam J.J."/>
            <person name="Kim Y.J."/>
        </authorList>
    </citation>
    <scope>NUCLEOTIDE SEQUENCE [LARGE SCALE GENOMIC DNA]</scope>
    <source>
        <strain evidence="15 16">EPI-7</strain>
    </source>
</reference>
<evidence type="ECO:0000313" key="16">
    <source>
        <dbReference type="Proteomes" id="UP000463857"/>
    </source>
</evidence>
<gene>
    <name evidence="13 15" type="primary">ruvC</name>
    <name evidence="15" type="ORF">EK0264_01285</name>
</gene>
<keyword evidence="5 13" id="KW-0255">Endonuclease</keyword>
<proteinExistence type="inferred from homology"/>
<dbReference type="KEGG" id="eke:EK0264_01285"/>
<dbReference type="FunFam" id="3.30.420.10:FF:000002">
    <property type="entry name" value="Crossover junction endodeoxyribonuclease RuvC"/>
    <property type="match status" value="1"/>
</dbReference>
<dbReference type="NCBIfam" id="NF000711">
    <property type="entry name" value="PRK00039.2-1"/>
    <property type="match status" value="1"/>
</dbReference>
<dbReference type="GO" id="GO:0003677">
    <property type="term" value="F:DNA binding"/>
    <property type="evidence" value="ECO:0007669"/>
    <property type="project" value="UniProtKB-KW"/>
</dbReference>
<keyword evidence="4 13" id="KW-0479">Metal-binding</keyword>
<dbReference type="HAMAP" id="MF_00034">
    <property type="entry name" value="RuvC"/>
    <property type="match status" value="1"/>
</dbReference>
<evidence type="ECO:0000256" key="14">
    <source>
        <dbReference type="NCBIfam" id="TIGR00228"/>
    </source>
</evidence>
<evidence type="ECO:0000256" key="7">
    <source>
        <dbReference type="ARBA" id="ARBA00022801"/>
    </source>
</evidence>
<dbReference type="PROSITE" id="PS01321">
    <property type="entry name" value="RUVC"/>
    <property type="match status" value="1"/>
</dbReference>
<sequence>MTAGLRVLGIDPGLTRCGFGVVQGRPGKPLLHLHHAVARTPADAPIGERLDAIAEAVAHHLEIYQPAAVAIERVFSQVNIKTVMGVAQASGVAILQAQRAGVPISVYTPSEVKAAVTGSGRADKSQVQTMIARIMRLDSPPKPADAADALAIAACHIWRGSSIARRSEAAEQARDARLADAQAQVARTQGVYAAKARAALAARQAGR</sequence>
<dbReference type="Pfam" id="PF02075">
    <property type="entry name" value="RuvC"/>
    <property type="match status" value="1"/>
</dbReference>
<dbReference type="InParanoid" id="A0A7L4YJS8"/>
<name>A0A7L4YJS8_9ACTN</name>
<keyword evidence="11 13" id="KW-0234">DNA repair</keyword>
<evidence type="ECO:0000256" key="3">
    <source>
        <dbReference type="ARBA" id="ARBA00022722"/>
    </source>
</evidence>
<dbReference type="CDD" id="cd16962">
    <property type="entry name" value="RuvC"/>
    <property type="match status" value="1"/>
</dbReference>
<evidence type="ECO:0000256" key="12">
    <source>
        <dbReference type="ARBA" id="ARBA00029354"/>
    </source>
</evidence>
<feature type="binding site" evidence="13">
    <location>
        <position position="11"/>
    </location>
    <ligand>
        <name>Mg(2+)</name>
        <dbReference type="ChEBI" id="CHEBI:18420"/>
        <label>1</label>
    </ligand>
</feature>
<dbReference type="GO" id="GO:0006281">
    <property type="term" value="P:DNA repair"/>
    <property type="evidence" value="ECO:0007669"/>
    <property type="project" value="UniProtKB-UniRule"/>
</dbReference>
<evidence type="ECO:0000256" key="4">
    <source>
        <dbReference type="ARBA" id="ARBA00022723"/>
    </source>
</evidence>
<keyword evidence="10 13" id="KW-0233">DNA recombination</keyword>
<comment type="similarity">
    <text evidence="1 13">Belongs to the RuvC family.</text>
</comment>